<dbReference type="InterPro" id="IPR043128">
    <property type="entry name" value="Rev_trsase/Diguanyl_cyclase"/>
</dbReference>
<evidence type="ECO:0000256" key="4">
    <source>
        <dbReference type="ARBA" id="ARBA00023204"/>
    </source>
</evidence>
<dbReference type="KEGG" id="pseg:D3H65_25155"/>
<gene>
    <name evidence="7" type="ORF">D3H65_25155</name>
</gene>
<accession>A0A3B7MRE3</accession>
<keyword evidence="8" id="KW-1185">Reference proteome</keyword>
<dbReference type="Gene3D" id="3.40.1170.60">
    <property type="match status" value="1"/>
</dbReference>
<dbReference type="GO" id="GO:0042276">
    <property type="term" value="P:error-prone translesion synthesis"/>
    <property type="evidence" value="ECO:0007669"/>
    <property type="project" value="TreeGrafter"/>
</dbReference>
<dbReference type="InterPro" id="IPR043502">
    <property type="entry name" value="DNA/RNA_pol_sf"/>
</dbReference>
<dbReference type="InterPro" id="IPR050116">
    <property type="entry name" value="DNA_polymerase-Y"/>
</dbReference>
<dbReference type="GO" id="GO:0005829">
    <property type="term" value="C:cytosol"/>
    <property type="evidence" value="ECO:0007669"/>
    <property type="project" value="TreeGrafter"/>
</dbReference>
<dbReference type="RefSeq" id="WP_119052948.1">
    <property type="nucleotide sequence ID" value="NZ_CP032157.1"/>
</dbReference>
<dbReference type="Pfam" id="PF11799">
    <property type="entry name" value="IMS_C"/>
    <property type="match status" value="1"/>
</dbReference>
<dbReference type="Pfam" id="PF00817">
    <property type="entry name" value="IMS"/>
    <property type="match status" value="1"/>
</dbReference>
<evidence type="ECO:0000256" key="3">
    <source>
        <dbReference type="ARBA" id="ARBA00023199"/>
    </source>
</evidence>
<dbReference type="InterPro" id="IPR025188">
    <property type="entry name" value="DUF4113"/>
</dbReference>
<dbReference type="SUPFAM" id="SSF56672">
    <property type="entry name" value="DNA/RNA polymerases"/>
    <property type="match status" value="1"/>
</dbReference>
<dbReference type="PROSITE" id="PS50173">
    <property type="entry name" value="UMUC"/>
    <property type="match status" value="1"/>
</dbReference>
<name>A0A3B7MRE3_9BACT</name>
<evidence type="ECO:0000256" key="1">
    <source>
        <dbReference type="ARBA" id="ARBA00010945"/>
    </source>
</evidence>
<dbReference type="GO" id="GO:0009432">
    <property type="term" value="P:SOS response"/>
    <property type="evidence" value="ECO:0007669"/>
    <property type="project" value="UniProtKB-KW"/>
</dbReference>
<dbReference type="PANTHER" id="PTHR11076:SF34">
    <property type="entry name" value="PROTEIN UMUC"/>
    <property type="match status" value="1"/>
</dbReference>
<reference evidence="7 8" key="1">
    <citation type="submission" date="2018-09" db="EMBL/GenBank/DDBJ databases">
        <title>Genome sequencing of strain 6GH32-13.</title>
        <authorList>
            <person name="Weon H.-Y."/>
            <person name="Heo J."/>
            <person name="Kwon S.-W."/>
        </authorList>
    </citation>
    <scope>NUCLEOTIDE SEQUENCE [LARGE SCALE GENOMIC DNA]</scope>
    <source>
        <strain evidence="7 8">5GH32-13</strain>
    </source>
</reference>
<dbReference type="CDD" id="cd01700">
    <property type="entry name" value="PolY_Pol_V_umuC"/>
    <property type="match status" value="1"/>
</dbReference>
<dbReference type="InterPro" id="IPR036775">
    <property type="entry name" value="DNA_pol_Y-fam_lit_finger_sf"/>
</dbReference>
<dbReference type="Gene3D" id="3.30.70.270">
    <property type="match status" value="1"/>
</dbReference>
<dbReference type="PANTHER" id="PTHR11076">
    <property type="entry name" value="DNA REPAIR POLYMERASE UMUC / TRANSFERASE FAMILY MEMBER"/>
    <property type="match status" value="1"/>
</dbReference>
<evidence type="ECO:0000256" key="5">
    <source>
        <dbReference type="ARBA" id="ARBA00023236"/>
    </source>
</evidence>
<dbReference type="Proteomes" id="UP000263900">
    <property type="component" value="Chromosome"/>
</dbReference>
<organism evidence="7 8">
    <name type="scientific">Paraflavitalea soli</name>
    <dbReference type="NCBI Taxonomy" id="2315862"/>
    <lineage>
        <taxon>Bacteria</taxon>
        <taxon>Pseudomonadati</taxon>
        <taxon>Bacteroidota</taxon>
        <taxon>Chitinophagia</taxon>
        <taxon>Chitinophagales</taxon>
        <taxon>Chitinophagaceae</taxon>
        <taxon>Paraflavitalea</taxon>
    </lineage>
</organism>
<keyword evidence="4" id="KW-0234">DNA repair</keyword>
<keyword evidence="3" id="KW-0741">SOS mutagenesis</keyword>
<dbReference type="OrthoDB" id="9808813at2"/>
<evidence type="ECO:0000256" key="2">
    <source>
        <dbReference type="ARBA" id="ARBA00022763"/>
    </source>
</evidence>
<dbReference type="InterPro" id="IPR001126">
    <property type="entry name" value="UmuC"/>
</dbReference>
<keyword evidence="5" id="KW-0742">SOS response</keyword>
<evidence type="ECO:0000313" key="7">
    <source>
        <dbReference type="EMBL" id="AXY77072.1"/>
    </source>
</evidence>
<dbReference type="Gene3D" id="3.30.1490.100">
    <property type="entry name" value="DNA polymerase, Y-family, little finger domain"/>
    <property type="match status" value="1"/>
</dbReference>
<dbReference type="GO" id="GO:0003684">
    <property type="term" value="F:damaged DNA binding"/>
    <property type="evidence" value="ECO:0007669"/>
    <property type="project" value="InterPro"/>
</dbReference>
<dbReference type="GO" id="GO:0006281">
    <property type="term" value="P:DNA repair"/>
    <property type="evidence" value="ECO:0007669"/>
    <property type="project" value="UniProtKB-KW"/>
</dbReference>
<evidence type="ECO:0000313" key="8">
    <source>
        <dbReference type="Proteomes" id="UP000263900"/>
    </source>
</evidence>
<dbReference type="Pfam" id="PF13438">
    <property type="entry name" value="DUF4113"/>
    <property type="match status" value="1"/>
</dbReference>
<keyword evidence="2" id="KW-0227">DNA damage</keyword>
<comment type="similarity">
    <text evidence="1">Belongs to the DNA polymerase type-Y family.</text>
</comment>
<sequence>MKAIVDCNSFYCSCERLFRPDLRKRPVVVLSNNDGCIVSRSDEAKNLGVPMAGAYFQARPIIQQHNIAVFSSNYNLYGDLSWRVMETLRSLSPMVEVYSVDEAFLDLSHVPVDELEAAALHIRHTVEEWTGISVSVGVAPTKTLAKLANYIAKKNKAASNCIKVLATPEQLAPALQSTRVNNVWGVGRAFANKLINQGITSAWELSTMPEEWAHRHMGGITGVRLIRELKGIPAIDLEEPLKVKKMIATTRMFGEPVGDIGSIKEAVATYTTRAAEKLRRQHSAAKVISVFIVSKEQDHMIDFHHGPSISTHITLPIPTSNTQELIKPAVDMVDQLFTRGKEYKKAGVMLSGLVPDESIQGNLFVSQEKNNNRFLMDILDNVNFSMRGDILKFAAVGTARNWKMRQELHSSRYTTRWDELFEVR</sequence>
<dbReference type="GO" id="GO:0003887">
    <property type="term" value="F:DNA-directed DNA polymerase activity"/>
    <property type="evidence" value="ECO:0007669"/>
    <property type="project" value="TreeGrafter"/>
</dbReference>
<dbReference type="AlphaFoldDB" id="A0A3B7MRE3"/>
<dbReference type="EMBL" id="CP032157">
    <property type="protein sequence ID" value="AXY77072.1"/>
    <property type="molecule type" value="Genomic_DNA"/>
</dbReference>
<feature type="domain" description="UmuC" evidence="6">
    <location>
        <begin position="2"/>
        <end position="187"/>
    </location>
</feature>
<evidence type="ECO:0000259" key="6">
    <source>
        <dbReference type="PROSITE" id="PS50173"/>
    </source>
</evidence>
<proteinExistence type="inferred from homology"/>
<dbReference type="InterPro" id="IPR017961">
    <property type="entry name" value="DNA_pol_Y-fam_little_finger"/>
</dbReference>
<protein>
    <submittedName>
        <fullName evidence="7">Y-family DNA polymerase</fullName>
    </submittedName>
</protein>
<dbReference type="Gene3D" id="1.10.150.20">
    <property type="entry name" value="5' to 3' exonuclease, C-terminal subdomain"/>
    <property type="match status" value="1"/>
</dbReference>